<dbReference type="Pfam" id="PF00144">
    <property type="entry name" value="Beta-lactamase"/>
    <property type="match status" value="1"/>
</dbReference>
<dbReference type="PANTHER" id="PTHR43283">
    <property type="entry name" value="BETA-LACTAMASE-RELATED"/>
    <property type="match status" value="1"/>
</dbReference>
<accession>A0A2R4MHP1</accession>
<dbReference type="AlphaFoldDB" id="A0A2R4MHP1"/>
<dbReference type="InterPro" id="IPR001466">
    <property type="entry name" value="Beta-lactam-related"/>
</dbReference>
<reference evidence="3 4" key="1">
    <citation type="submission" date="2017-05" db="EMBL/GenBank/DDBJ databases">
        <title>Genome Analysis of Maritalea myrionectae HL2708#5.</title>
        <authorList>
            <consortium name="Cotde Inc.-PKNU"/>
            <person name="Jang D."/>
            <person name="Oh H.-M."/>
        </authorList>
    </citation>
    <scope>NUCLEOTIDE SEQUENCE [LARGE SCALE GENOMIC DNA]</scope>
    <source>
        <strain evidence="3 4">HL2708#5</strain>
    </source>
</reference>
<dbReference type="EMBL" id="CP021330">
    <property type="protein sequence ID" value="AVX05409.1"/>
    <property type="molecule type" value="Genomic_DNA"/>
</dbReference>
<dbReference type="Proteomes" id="UP000258927">
    <property type="component" value="Chromosome"/>
</dbReference>
<dbReference type="KEGG" id="mmyr:MXMO3_02901"/>
<dbReference type="SUPFAM" id="SSF56601">
    <property type="entry name" value="beta-lactamase/transpeptidase-like"/>
    <property type="match status" value="1"/>
</dbReference>
<organism evidence="3 4">
    <name type="scientific">Maritalea myrionectae</name>
    <dbReference type="NCBI Taxonomy" id="454601"/>
    <lineage>
        <taxon>Bacteria</taxon>
        <taxon>Pseudomonadati</taxon>
        <taxon>Pseudomonadota</taxon>
        <taxon>Alphaproteobacteria</taxon>
        <taxon>Hyphomicrobiales</taxon>
        <taxon>Devosiaceae</taxon>
        <taxon>Maritalea</taxon>
    </lineage>
</organism>
<name>A0A2R4MHP1_9HYPH</name>
<sequence length="467" mass="51506">MQRVKSAIKWTVSAVVLVLIGAVGFLLISPPDLLRVGTNYAAKIVCSNVFIADRDPKLVLREDVQAPGHPLLRYVQIDVDRDQQQVEARLLGIFATGTAVYREGFGCASLPSGERSNLADTTLKRPAFDQFDPNAIWPLGDKVIQTQSDRLQDLLDNSALRGPNMRAIVVVHKGRIIGERYGDGFDAKTPLIGWSMTKTVNAALIGALLTEDFTLNRTDLLSNWHNDTRANISLKMLMGMESGLAWNEDYGDVSDVTRMLYLTEDAAAFAAEKPLQDDIGNAKFEYSSGTSVILSRIWQNQLGKNSIFWPDRALFEPLGMRSAVFETDASGTFMGSSYLYATAQDWARFGLLLASGGKWYGNDILPETYYDFMVSPTPKSVTPWGENEYGQGQVWLNGPRGQTPDQLDPDASFGLPDDMIWMSGHDGQSIAISQEAELVVVRMGLTPSRWGYKPQPLVAAILEALPE</sequence>
<evidence type="ECO:0000313" key="4">
    <source>
        <dbReference type="Proteomes" id="UP000258927"/>
    </source>
</evidence>
<keyword evidence="1" id="KW-0812">Transmembrane</keyword>
<dbReference type="GO" id="GO:0016787">
    <property type="term" value="F:hydrolase activity"/>
    <property type="evidence" value="ECO:0007669"/>
    <property type="project" value="UniProtKB-KW"/>
</dbReference>
<keyword evidence="1" id="KW-1133">Transmembrane helix</keyword>
<dbReference type="InterPro" id="IPR050789">
    <property type="entry name" value="Diverse_Enzym_Activities"/>
</dbReference>
<evidence type="ECO:0000259" key="2">
    <source>
        <dbReference type="Pfam" id="PF00144"/>
    </source>
</evidence>
<dbReference type="PANTHER" id="PTHR43283:SF7">
    <property type="entry name" value="BETA-LACTAMASE-RELATED DOMAIN-CONTAINING PROTEIN"/>
    <property type="match status" value="1"/>
</dbReference>
<gene>
    <name evidence="3" type="ORF">MXMO3_02901</name>
</gene>
<dbReference type="STRING" id="1122213.GCA_000423365_00543"/>
<keyword evidence="4" id="KW-1185">Reference proteome</keyword>
<dbReference type="Gene3D" id="3.40.710.10">
    <property type="entry name" value="DD-peptidase/beta-lactamase superfamily"/>
    <property type="match status" value="1"/>
</dbReference>
<keyword evidence="1" id="KW-0472">Membrane</keyword>
<dbReference type="RefSeq" id="WP_117396310.1">
    <property type="nucleotide sequence ID" value="NZ_CP021330.1"/>
</dbReference>
<dbReference type="InterPro" id="IPR012338">
    <property type="entry name" value="Beta-lactam/transpept-like"/>
</dbReference>
<feature type="transmembrane region" description="Helical" evidence="1">
    <location>
        <begin position="7"/>
        <end position="28"/>
    </location>
</feature>
<feature type="domain" description="Beta-lactamase-related" evidence="2">
    <location>
        <begin position="167"/>
        <end position="443"/>
    </location>
</feature>
<evidence type="ECO:0000313" key="3">
    <source>
        <dbReference type="EMBL" id="AVX05409.1"/>
    </source>
</evidence>
<keyword evidence="3" id="KW-0378">Hydrolase</keyword>
<proteinExistence type="predicted"/>
<evidence type="ECO:0000256" key="1">
    <source>
        <dbReference type="SAM" id="Phobius"/>
    </source>
</evidence>
<protein>
    <submittedName>
        <fullName evidence="3">6-aminohexanoate-oligomer exohydrolase</fullName>
    </submittedName>
</protein>